<name>A0A1U9MDB4_9HYPH</name>
<evidence type="ECO:0000259" key="2">
    <source>
        <dbReference type="Pfam" id="PF18557"/>
    </source>
</evidence>
<feature type="domain" description="Anti-sigma factor NepR" evidence="2">
    <location>
        <begin position="23"/>
        <end position="57"/>
    </location>
</feature>
<reference evidence="3 4" key="1">
    <citation type="submission" date="2016-11" db="EMBL/GenBank/DDBJ databases">
        <title>Comparative genomics of Bartonella apis.</title>
        <authorList>
            <person name="Engel P."/>
        </authorList>
    </citation>
    <scope>NUCLEOTIDE SEQUENCE [LARGE SCALE GENOMIC DNA]</scope>
    <source>
        <strain evidence="3 4">BBC0178</strain>
    </source>
</reference>
<accession>A0A1U9MDB4</accession>
<dbReference type="KEGG" id="bapa:BBC0178_020370"/>
<feature type="region of interest" description="Disordered" evidence="1">
    <location>
        <begin position="1"/>
        <end position="21"/>
    </location>
</feature>
<dbReference type="RefSeq" id="WP_078040098.1">
    <property type="nucleotide sequence ID" value="NZ_CP015820.1"/>
</dbReference>
<dbReference type="Proteomes" id="UP000189660">
    <property type="component" value="Chromosome"/>
</dbReference>
<dbReference type="Pfam" id="PF18557">
    <property type="entry name" value="NepR"/>
    <property type="match status" value="1"/>
</dbReference>
<dbReference type="EMBL" id="CP015820">
    <property type="protein sequence ID" value="AQT43469.1"/>
    <property type="molecule type" value="Genomic_DNA"/>
</dbReference>
<sequence length="62" mass="6930">MDDSKEKIGSEVSGPEDDLLGSNSEIAVKLRQFYTAIQEEEIPEKFLDLLEKLDKAEQGSQS</sequence>
<dbReference type="InterPro" id="IPR041649">
    <property type="entry name" value="NepR"/>
</dbReference>
<protein>
    <recommendedName>
        <fullName evidence="2">Anti-sigma factor NepR domain-containing protein</fullName>
    </recommendedName>
</protein>
<evidence type="ECO:0000256" key="1">
    <source>
        <dbReference type="SAM" id="MobiDB-lite"/>
    </source>
</evidence>
<proteinExistence type="predicted"/>
<organism evidence="3 4">
    <name type="scientific">Bartonella apihabitans</name>
    <dbReference type="NCBI Taxonomy" id="2750929"/>
    <lineage>
        <taxon>Bacteria</taxon>
        <taxon>Pseudomonadati</taxon>
        <taxon>Pseudomonadota</taxon>
        <taxon>Alphaproteobacteria</taxon>
        <taxon>Hyphomicrobiales</taxon>
        <taxon>Bartonellaceae</taxon>
        <taxon>Bartonella</taxon>
    </lineage>
</organism>
<dbReference type="OrthoDB" id="7926543at2"/>
<evidence type="ECO:0000313" key="3">
    <source>
        <dbReference type="EMBL" id="AQT43469.1"/>
    </source>
</evidence>
<gene>
    <name evidence="3" type="ORF">BBC0178_020370</name>
</gene>
<evidence type="ECO:0000313" key="4">
    <source>
        <dbReference type="Proteomes" id="UP000189660"/>
    </source>
</evidence>
<keyword evidence="4" id="KW-1185">Reference proteome</keyword>
<dbReference type="AlphaFoldDB" id="A0A1U9MDB4"/>